<accession>A0AAV9G888</accession>
<evidence type="ECO:0000256" key="1">
    <source>
        <dbReference type="SAM" id="MobiDB-lite"/>
    </source>
</evidence>
<dbReference type="AlphaFoldDB" id="A0AAV9G888"/>
<protein>
    <recommendedName>
        <fullName evidence="4">C2H2-type domain-containing protein</fullName>
    </recommendedName>
</protein>
<dbReference type="PANTHER" id="PTHR38166">
    <property type="entry name" value="C2H2-TYPE DOMAIN-CONTAINING PROTEIN-RELATED"/>
    <property type="match status" value="1"/>
</dbReference>
<evidence type="ECO:0000313" key="3">
    <source>
        <dbReference type="Proteomes" id="UP001321760"/>
    </source>
</evidence>
<evidence type="ECO:0008006" key="4">
    <source>
        <dbReference type="Google" id="ProtNLM"/>
    </source>
</evidence>
<dbReference type="Proteomes" id="UP001321760">
    <property type="component" value="Unassembled WGS sequence"/>
</dbReference>
<organism evidence="2 3">
    <name type="scientific">Podospora aff. communis PSN243</name>
    <dbReference type="NCBI Taxonomy" id="3040156"/>
    <lineage>
        <taxon>Eukaryota</taxon>
        <taxon>Fungi</taxon>
        <taxon>Dikarya</taxon>
        <taxon>Ascomycota</taxon>
        <taxon>Pezizomycotina</taxon>
        <taxon>Sordariomycetes</taxon>
        <taxon>Sordariomycetidae</taxon>
        <taxon>Sordariales</taxon>
        <taxon>Podosporaceae</taxon>
        <taxon>Podospora</taxon>
    </lineage>
</organism>
<reference evidence="2" key="1">
    <citation type="journal article" date="2023" name="Mol. Phylogenet. Evol.">
        <title>Genome-scale phylogeny and comparative genomics of the fungal order Sordariales.</title>
        <authorList>
            <person name="Hensen N."/>
            <person name="Bonometti L."/>
            <person name="Westerberg I."/>
            <person name="Brannstrom I.O."/>
            <person name="Guillou S."/>
            <person name="Cros-Aarteil S."/>
            <person name="Calhoun S."/>
            <person name="Haridas S."/>
            <person name="Kuo A."/>
            <person name="Mondo S."/>
            <person name="Pangilinan J."/>
            <person name="Riley R."/>
            <person name="LaButti K."/>
            <person name="Andreopoulos B."/>
            <person name="Lipzen A."/>
            <person name="Chen C."/>
            <person name="Yan M."/>
            <person name="Daum C."/>
            <person name="Ng V."/>
            <person name="Clum A."/>
            <person name="Steindorff A."/>
            <person name="Ohm R.A."/>
            <person name="Martin F."/>
            <person name="Silar P."/>
            <person name="Natvig D.O."/>
            <person name="Lalanne C."/>
            <person name="Gautier V."/>
            <person name="Ament-Velasquez S.L."/>
            <person name="Kruys A."/>
            <person name="Hutchinson M.I."/>
            <person name="Powell A.J."/>
            <person name="Barry K."/>
            <person name="Miller A.N."/>
            <person name="Grigoriev I.V."/>
            <person name="Debuchy R."/>
            <person name="Gladieux P."/>
            <person name="Hiltunen Thoren M."/>
            <person name="Johannesson H."/>
        </authorList>
    </citation>
    <scope>NUCLEOTIDE SEQUENCE</scope>
    <source>
        <strain evidence="2">PSN243</strain>
    </source>
</reference>
<reference evidence="2" key="2">
    <citation type="submission" date="2023-05" db="EMBL/GenBank/DDBJ databases">
        <authorList>
            <consortium name="Lawrence Berkeley National Laboratory"/>
            <person name="Steindorff A."/>
            <person name="Hensen N."/>
            <person name="Bonometti L."/>
            <person name="Westerberg I."/>
            <person name="Brannstrom I.O."/>
            <person name="Guillou S."/>
            <person name="Cros-Aarteil S."/>
            <person name="Calhoun S."/>
            <person name="Haridas S."/>
            <person name="Kuo A."/>
            <person name="Mondo S."/>
            <person name="Pangilinan J."/>
            <person name="Riley R."/>
            <person name="Labutti K."/>
            <person name="Andreopoulos B."/>
            <person name="Lipzen A."/>
            <person name="Chen C."/>
            <person name="Yanf M."/>
            <person name="Daum C."/>
            <person name="Ng V."/>
            <person name="Clum A."/>
            <person name="Ohm R."/>
            <person name="Martin F."/>
            <person name="Silar P."/>
            <person name="Natvig D."/>
            <person name="Lalanne C."/>
            <person name="Gautier V."/>
            <person name="Ament-Velasquez S.L."/>
            <person name="Kruys A."/>
            <person name="Hutchinson M.I."/>
            <person name="Powell A.J."/>
            <person name="Barry K."/>
            <person name="Miller A.N."/>
            <person name="Grigoriev I.V."/>
            <person name="Debuchy R."/>
            <person name="Gladieux P."/>
            <person name="Thoren M.H."/>
            <person name="Johannesson H."/>
        </authorList>
    </citation>
    <scope>NUCLEOTIDE SEQUENCE</scope>
    <source>
        <strain evidence="2">PSN243</strain>
    </source>
</reference>
<sequence>MNGRLQLSSAEPRSALGAVPSSGSSWTMINKDAEEEDPAGVPSPVHGPYVNLCQKKNRTGVFKRSARDRQIGTRSASRGHRQLPLRKDSEDDDDGDDNDVEGGRDAQRRGSVRYQERYLACPMYKYDKTRHRGCSRLQLTRVRDVKQHLVRRHRMPIYCPICKQSFSDEKSRDVHTNELACKEPPGGVSITGITEEQREALSRRVNRSLDEAGQWNSIWDILFPGRPRPGSPYVANKMEEAIDRILTCWQDQHPALIEELKTTHGDATMDSQLLSTSSRLVEMLLGRVRETMVDPPSGGTEQSSTLSSRDPRPSDNVSVAASFPSPFERHALMPSPDDMVLSPFIDSSAVTLHADGFVCTSPTPLSSSVELGSCLEGSICSSLSTDSSLLWLSPEAQMPVSESTWDQEGMSVMDLNQIDFSQFIPEPSYDMDME</sequence>
<keyword evidence="3" id="KW-1185">Reference proteome</keyword>
<dbReference type="EMBL" id="MU865989">
    <property type="protein sequence ID" value="KAK4443623.1"/>
    <property type="molecule type" value="Genomic_DNA"/>
</dbReference>
<gene>
    <name evidence="2" type="ORF">QBC34DRAFT_416686</name>
</gene>
<comment type="caution">
    <text evidence="2">The sequence shown here is derived from an EMBL/GenBank/DDBJ whole genome shotgun (WGS) entry which is preliminary data.</text>
</comment>
<dbReference type="PANTHER" id="PTHR38166:SF1">
    <property type="entry name" value="C2H2-TYPE DOMAIN-CONTAINING PROTEIN"/>
    <property type="match status" value="1"/>
</dbReference>
<name>A0AAV9G888_9PEZI</name>
<feature type="region of interest" description="Disordered" evidence="1">
    <location>
        <begin position="289"/>
        <end position="317"/>
    </location>
</feature>
<evidence type="ECO:0000313" key="2">
    <source>
        <dbReference type="EMBL" id="KAK4443623.1"/>
    </source>
</evidence>
<feature type="region of interest" description="Disordered" evidence="1">
    <location>
        <begin position="1"/>
        <end position="111"/>
    </location>
</feature>
<proteinExistence type="predicted"/>
<feature type="compositionally biased region" description="Acidic residues" evidence="1">
    <location>
        <begin position="90"/>
        <end position="100"/>
    </location>
</feature>
<feature type="compositionally biased region" description="Polar residues" evidence="1">
    <location>
        <begin position="299"/>
        <end position="308"/>
    </location>
</feature>
<feature type="compositionally biased region" description="Polar residues" evidence="1">
    <location>
        <begin position="1"/>
        <end position="11"/>
    </location>
</feature>